<accession>A0AAU0UP88</accession>
<dbReference type="InterPro" id="IPR005080">
    <property type="entry name" value="Peptidase_A25"/>
</dbReference>
<comment type="similarity">
    <text evidence="4">Belongs to the peptidase A25 family.</text>
</comment>
<evidence type="ECO:0000256" key="1">
    <source>
        <dbReference type="ARBA" id="ARBA00022670"/>
    </source>
</evidence>
<dbReference type="GO" id="GO:0009847">
    <property type="term" value="P:spore germination"/>
    <property type="evidence" value="ECO:0007669"/>
    <property type="project" value="UniProtKB-UniRule"/>
</dbReference>
<keyword evidence="1 4" id="KW-0645">Protease</keyword>
<keyword evidence="2 4" id="KW-0378">Hydrolase</keyword>
<gene>
    <name evidence="4 5" type="primary">gpr</name>
    <name evidence="5" type="ORF">MFMK1_002012</name>
</gene>
<dbReference type="EMBL" id="CP121694">
    <property type="protein sequence ID" value="WRO22187.1"/>
    <property type="molecule type" value="Genomic_DNA"/>
</dbReference>
<dbReference type="GO" id="GO:0006508">
    <property type="term" value="P:proteolysis"/>
    <property type="evidence" value="ECO:0007669"/>
    <property type="project" value="UniProtKB-UniRule"/>
</dbReference>
<comment type="subunit">
    <text evidence="4">Homotetramer.</text>
</comment>
<proteinExistence type="inferred from homology"/>
<protein>
    <recommendedName>
        <fullName evidence="4">Germination protease</fullName>
        <ecNumber evidence="4">3.4.24.78</ecNumber>
    </recommendedName>
    <alternativeName>
        <fullName evidence="4">GPR endopeptidase</fullName>
    </alternativeName>
    <alternativeName>
        <fullName evidence="4">Germination proteinase</fullName>
    </alternativeName>
    <alternativeName>
        <fullName evidence="4">Spore protease</fullName>
    </alternativeName>
</protein>
<sequence>MEAKAYLKTMGVNLDLAVEAHELLRGDAQKEIQGVKESKEDHEFCSVTTVSILNAQGAQMIGKPQGNYITIDAPDIRHNDSRVQQEVSQVLAEKLEMMIENFKLNEDALILLVGLGNWDATPDALGPRVINQSMVTRHLYKYAPDAVQGGLRPVEALAPGVLGITGIETAEIIKGVVEKTKPALIIAVDALAARAVERISSTIQVADTGINPGSGIGNQRKGINFESMGVPVIAIGVPTVVHAAVFAFEAFNKALEKNPSLQGTINQESVQESVNEVLAPFEGNLTVTPKEIDDLIDRISKTIALGLNQGLHSGVGQEEALTLLQ</sequence>
<evidence type="ECO:0000256" key="2">
    <source>
        <dbReference type="ARBA" id="ARBA00022801"/>
    </source>
</evidence>
<dbReference type="Pfam" id="PF03418">
    <property type="entry name" value="Peptidase_A25"/>
    <property type="match status" value="2"/>
</dbReference>
<evidence type="ECO:0000313" key="5">
    <source>
        <dbReference type="EMBL" id="WRO22187.1"/>
    </source>
</evidence>
<evidence type="ECO:0000313" key="6">
    <source>
        <dbReference type="Proteomes" id="UP001329915"/>
    </source>
</evidence>
<comment type="PTM">
    <text evidence="4">Autoproteolytically processed. The inactive tetrameric zymogen termed p46 autoprocesses to a smaller form termed p41, which is active only during spore germination.</text>
</comment>
<reference evidence="5 6" key="1">
    <citation type="submission" date="2023-04" db="EMBL/GenBank/DDBJ databases">
        <authorList>
            <person name="Hsu D."/>
        </authorList>
    </citation>
    <scope>NUCLEOTIDE SEQUENCE [LARGE SCALE GENOMIC DNA]</scope>
    <source>
        <strain evidence="5 6">MK1</strain>
    </source>
</reference>
<name>A0AAU0UP88_9FIRM</name>
<organism evidence="5 6">
    <name type="scientific">Metallumcola ferriviriculae</name>
    <dbReference type="NCBI Taxonomy" id="3039180"/>
    <lineage>
        <taxon>Bacteria</taxon>
        <taxon>Bacillati</taxon>
        <taxon>Bacillota</taxon>
        <taxon>Clostridia</taxon>
        <taxon>Neomoorellales</taxon>
        <taxon>Desulfitibacteraceae</taxon>
        <taxon>Metallumcola</taxon>
    </lineage>
</organism>
<dbReference type="RefSeq" id="WP_366921608.1">
    <property type="nucleotide sequence ID" value="NZ_CP121694.1"/>
</dbReference>
<evidence type="ECO:0000256" key="4">
    <source>
        <dbReference type="HAMAP-Rule" id="MF_00626"/>
    </source>
</evidence>
<dbReference type="HAMAP" id="MF_00626">
    <property type="entry name" value="Germination_prot"/>
    <property type="match status" value="1"/>
</dbReference>
<dbReference type="AlphaFoldDB" id="A0AAU0UP88"/>
<keyword evidence="6" id="KW-1185">Reference proteome</keyword>
<dbReference type="EC" id="3.4.24.78" evidence="4"/>
<feature type="propeptide" id="PRO_5043066534" evidence="4">
    <location>
        <begin position="1"/>
        <end position="15"/>
    </location>
</feature>
<feature type="chain" id="PRO_5043066535" description="Germination protease" evidence="4">
    <location>
        <begin position="16"/>
        <end position="325"/>
    </location>
</feature>
<dbReference type="KEGG" id="dbc:MFMK1_002012"/>
<dbReference type="InterPro" id="IPR023430">
    <property type="entry name" value="Pept_HybD-like_dom_sf"/>
</dbReference>
<comment type="catalytic activity">
    <reaction evidence="4">
        <text>Endopeptidase action with P4 Glu or Asp, P1 preferably Glu &gt; Asp, P1' hydrophobic and P2' Ala.</text>
        <dbReference type="EC" id="3.4.24.78"/>
    </reaction>
</comment>
<dbReference type="NCBIfam" id="TIGR01441">
    <property type="entry name" value="GPR"/>
    <property type="match status" value="1"/>
</dbReference>
<comment type="function">
    <text evidence="4">Initiates the rapid degradation of small, acid-soluble proteins during spore germination.</text>
</comment>
<dbReference type="Gene3D" id="3.40.50.1450">
    <property type="entry name" value="HybD-like"/>
    <property type="match status" value="1"/>
</dbReference>
<dbReference type="Proteomes" id="UP001329915">
    <property type="component" value="Chromosome"/>
</dbReference>
<dbReference type="PIRSF" id="PIRSF019549">
    <property type="entry name" value="Peptidase_A25"/>
    <property type="match status" value="1"/>
</dbReference>
<dbReference type="GO" id="GO:0004222">
    <property type="term" value="F:metalloendopeptidase activity"/>
    <property type="evidence" value="ECO:0007669"/>
    <property type="project" value="UniProtKB-UniRule"/>
</dbReference>
<evidence type="ECO:0000256" key="3">
    <source>
        <dbReference type="ARBA" id="ARBA00023145"/>
    </source>
</evidence>
<dbReference type="SUPFAM" id="SSF53163">
    <property type="entry name" value="HybD-like"/>
    <property type="match status" value="1"/>
</dbReference>
<keyword evidence="3 4" id="KW-0865">Zymogen</keyword>